<dbReference type="OrthoDB" id="9792687at2"/>
<evidence type="ECO:0000313" key="2">
    <source>
        <dbReference type="EMBL" id="PSJ81243.1"/>
    </source>
</evidence>
<dbReference type="Proteomes" id="UP000241868">
    <property type="component" value="Unassembled WGS sequence"/>
</dbReference>
<organism evidence="2 3">
    <name type="scientific">Neisseria iguanae</name>
    <dbReference type="NCBI Taxonomy" id="90242"/>
    <lineage>
        <taxon>Bacteria</taxon>
        <taxon>Pseudomonadati</taxon>
        <taxon>Pseudomonadota</taxon>
        <taxon>Betaproteobacteria</taxon>
        <taxon>Neisseriales</taxon>
        <taxon>Neisseriaceae</taxon>
        <taxon>Neisseria</taxon>
    </lineage>
</organism>
<dbReference type="InterPro" id="IPR041459">
    <property type="entry name" value="MPTase-PolyVal"/>
</dbReference>
<proteinExistence type="predicted"/>
<keyword evidence="3" id="KW-1185">Reference proteome</keyword>
<gene>
    <name evidence="2" type="ORF">C7N83_01470</name>
</gene>
<reference evidence="2 3" key="1">
    <citation type="submission" date="2018-03" db="EMBL/GenBank/DDBJ databases">
        <title>Neisseria weixii sp. nov., isolated from the intestinal contents of Tibetan Plateau pika (Ochotona curzoniae) in Yushu, Qinghai Province, China.</title>
        <authorList>
            <person name="Gui Z."/>
        </authorList>
    </citation>
    <scope>NUCLEOTIDE SEQUENCE [LARGE SCALE GENOMIC DNA]</scope>
    <source>
        <strain evidence="2 3">ATCC 51483</strain>
    </source>
</reference>
<sequence>MAVALHELGHWSGHESRLNRDLSGRFGSEAYAREELRAEIASLMLTRELGLPHNPDRHAHYVGSWVKALSEEPTEILKATQDAGRIKGFVLSFEQQIETERNEQRPSEPQQADGYGQILPLPDFAFTFETSWHRAVSSLPAAGRLNFFRRPFCLRKKESKYA</sequence>
<accession>A0A2P7U2V7</accession>
<evidence type="ECO:0000313" key="3">
    <source>
        <dbReference type="Proteomes" id="UP000241868"/>
    </source>
</evidence>
<feature type="domain" description="Polyvalent protein metallopeptidase" evidence="1">
    <location>
        <begin position="2"/>
        <end position="81"/>
    </location>
</feature>
<dbReference type="Pfam" id="PF18818">
    <property type="entry name" value="MPTase-PolyVal"/>
    <property type="match status" value="1"/>
</dbReference>
<protein>
    <recommendedName>
        <fullName evidence="1">Polyvalent protein metallopeptidase domain-containing protein</fullName>
    </recommendedName>
</protein>
<name>A0A2P7U2V7_9NEIS</name>
<evidence type="ECO:0000259" key="1">
    <source>
        <dbReference type="Pfam" id="PF18818"/>
    </source>
</evidence>
<dbReference type="AlphaFoldDB" id="A0A2P7U2V7"/>
<dbReference type="RefSeq" id="WP_106740099.1">
    <property type="nucleotide sequence ID" value="NZ_PXYY01000005.1"/>
</dbReference>
<dbReference type="EMBL" id="PXYY01000005">
    <property type="protein sequence ID" value="PSJ81243.1"/>
    <property type="molecule type" value="Genomic_DNA"/>
</dbReference>
<comment type="caution">
    <text evidence="2">The sequence shown here is derived from an EMBL/GenBank/DDBJ whole genome shotgun (WGS) entry which is preliminary data.</text>
</comment>